<protein>
    <submittedName>
        <fullName evidence="10">Phosphatidylinositol-glycan biosynthesis class F protein</fullName>
    </submittedName>
</protein>
<accession>A0A6P7XEN7</accession>
<dbReference type="GeneID" id="115465377"/>
<keyword evidence="6 8" id="KW-1133">Transmembrane helix</keyword>
<name>A0A6P7XEN7_9AMPH</name>
<feature type="transmembrane region" description="Helical" evidence="8">
    <location>
        <begin position="129"/>
        <end position="149"/>
    </location>
</feature>
<keyword evidence="7 8" id="KW-0472">Membrane</keyword>
<dbReference type="GO" id="GO:0005789">
    <property type="term" value="C:endoplasmic reticulum membrane"/>
    <property type="evidence" value="ECO:0007669"/>
    <property type="project" value="UniProtKB-SubCell"/>
</dbReference>
<dbReference type="InParanoid" id="A0A6P7XEN7"/>
<organism evidence="9 10">
    <name type="scientific">Microcaecilia unicolor</name>
    <dbReference type="NCBI Taxonomy" id="1415580"/>
    <lineage>
        <taxon>Eukaryota</taxon>
        <taxon>Metazoa</taxon>
        <taxon>Chordata</taxon>
        <taxon>Craniata</taxon>
        <taxon>Vertebrata</taxon>
        <taxon>Euteleostomi</taxon>
        <taxon>Amphibia</taxon>
        <taxon>Gymnophiona</taxon>
        <taxon>Siphonopidae</taxon>
        <taxon>Microcaecilia</taxon>
    </lineage>
</organism>
<proteinExistence type="predicted"/>
<evidence type="ECO:0000256" key="1">
    <source>
        <dbReference type="ARBA" id="ARBA00004477"/>
    </source>
</evidence>
<dbReference type="CTD" id="5281"/>
<evidence type="ECO:0000256" key="5">
    <source>
        <dbReference type="ARBA" id="ARBA00022824"/>
    </source>
</evidence>
<feature type="transmembrane region" description="Helical" evidence="8">
    <location>
        <begin position="57"/>
        <end position="78"/>
    </location>
</feature>
<evidence type="ECO:0000256" key="6">
    <source>
        <dbReference type="ARBA" id="ARBA00022989"/>
    </source>
</evidence>
<evidence type="ECO:0000256" key="7">
    <source>
        <dbReference type="ARBA" id="ARBA00023136"/>
    </source>
</evidence>
<dbReference type="RefSeq" id="XP_030051671.1">
    <property type="nucleotide sequence ID" value="XM_030195811.1"/>
</dbReference>
<evidence type="ECO:0000256" key="3">
    <source>
        <dbReference type="ARBA" id="ARBA00022502"/>
    </source>
</evidence>
<reference evidence="10" key="1">
    <citation type="submission" date="2025-08" db="UniProtKB">
        <authorList>
            <consortium name="RefSeq"/>
        </authorList>
    </citation>
    <scope>IDENTIFICATION</scope>
</reference>
<evidence type="ECO:0000313" key="9">
    <source>
        <dbReference type="Proteomes" id="UP000515156"/>
    </source>
</evidence>
<comment type="pathway">
    <text evidence="2">Glycolipid biosynthesis; glycosylphosphatidylinositol-anchor biosynthesis.</text>
</comment>
<dbReference type="Pfam" id="PF06699">
    <property type="entry name" value="PIG-F"/>
    <property type="match status" value="1"/>
</dbReference>
<evidence type="ECO:0000256" key="4">
    <source>
        <dbReference type="ARBA" id="ARBA00022692"/>
    </source>
</evidence>
<dbReference type="Proteomes" id="UP000515156">
    <property type="component" value="Chromosome 3"/>
</dbReference>
<dbReference type="OrthoDB" id="17366at2759"/>
<sequence length="235" mass="26282">MKTYPGELGDIQEKDIMKDIEIMSMASVHFFCVLSIILSAVVPAFLLEKFSVLGTHLTWLCICSVSVAAVNIIASVVLKPNPSPKRNSLSHKVTRFLKSCLYFMISCLLFHTIVVLYGAPLLESVLETFLFAALLSTFTTLRCLCLLGLNLQAWIRVFSKNGAMSIWDSSLQITTVCSIVGAWLGAFPIPLDWDRPWQVWPISCSFGATFGYVAGLITAPLWIYWNRKQLTYKSK</sequence>
<comment type="subcellular location">
    <subcellularLocation>
        <location evidence="1">Endoplasmic reticulum membrane</location>
        <topology evidence="1">Multi-pass membrane protein</topology>
    </subcellularLocation>
</comment>
<keyword evidence="3" id="KW-0337">GPI-anchor biosynthesis</keyword>
<dbReference type="InterPro" id="IPR009580">
    <property type="entry name" value="GPI_biosynthesis_protein_Pig-F"/>
</dbReference>
<dbReference type="KEGG" id="muo:115465377"/>
<keyword evidence="5" id="KW-0256">Endoplasmic reticulum</keyword>
<dbReference type="UniPathway" id="UPA00196"/>
<keyword evidence="9" id="KW-1185">Reference proteome</keyword>
<feature type="transmembrane region" description="Helical" evidence="8">
    <location>
        <begin position="170"/>
        <end position="191"/>
    </location>
</feature>
<feature type="transmembrane region" description="Helical" evidence="8">
    <location>
        <begin position="99"/>
        <end position="117"/>
    </location>
</feature>
<gene>
    <name evidence="10" type="primary">PIGF</name>
</gene>
<dbReference type="FunCoup" id="A0A6P7XEN7">
    <property type="interactions" value="482"/>
</dbReference>
<feature type="transmembrane region" description="Helical" evidence="8">
    <location>
        <begin position="22"/>
        <end position="45"/>
    </location>
</feature>
<evidence type="ECO:0000256" key="2">
    <source>
        <dbReference type="ARBA" id="ARBA00004687"/>
    </source>
</evidence>
<evidence type="ECO:0000313" key="10">
    <source>
        <dbReference type="RefSeq" id="XP_030051671.1"/>
    </source>
</evidence>
<feature type="transmembrane region" description="Helical" evidence="8">
    <location>
        <begin position="197"/>
        <end position="225"/>
    </location>
</feature>
<evidence type="ECO:0000256" key="8">
    <source>
        <dbReference type="SAM" id="Phobius"/>
    </source>
</evidence>
<dbReference type="GO" id="GO:0006506">
    <property type="term" value="P:GPI anchor biosynthetic process"/>
    <property type="evidence" value="ECO:0007669"/>
    <property type="project" value="UniProtKB-UniPathway"/>
</dbReference>
<keyword evidence="4 8" id="KW-0812">Transmembrane</keyword>
<dbReference type="AlphaFoldDB" id="A0A6P7XEN7"/>